<protein>
    <submittedName>
        <fullName evidence="2">Uncharacterized protein</fullName>
    </submittedName>
</protein>
<evidence type="ECO:0000313" key="3">
    <source>
        <dbReference type="Proteomes" id="UP000429552"/>
    </source>
</evidence>
<reference evidence="2 3" key="1">
    <citation type="submission" date="2019-12" db="EMBL/GenBank/DDBJ databases">
        <title>Whole genome shotgun sequence of Streptomyces libani subsp. libani NBRC 13452.</title>
        <authorList>
            <person name="Ichikawa N."/>
            <person name="Kimura A."/>
            <person name="Kitahashi Y."/>
            <person name="Komaki H."/>
            <person name="Tamura T."/>
        </authorList>
    </citation>
    <scope>NUCLEOTIDE SEQUENCE [LARGE SCALE GENOMIC DNA]</scope>
    <source>
        <strain evidence="2 3">NBRC 13452</strain>
    </source>
</reference>
<feature type="compositionally biased region" description="Basic and acidic residues" evidence="1">
    <location>
        <begin position="46"/>
        <end position="62"/>
    </location>
</feature>
<dbReference type="Proteomes" id="UP000429552">
    <property type="component" value="Unassembled WGS sequence"/>
</dbReference>
<feature type="region of interest" description="Disordered" evidence="1">
    <location>
        <begin position="1"/>
        <end position="62"/>
    </location>
</feature>
<evidence type="ECO:0000256" key="1">
    <source>
        <dbReference type="SAM" id="MobiDB-lite"/>
    </source>
</evidence>
<sequence length="62" mass="6722">MEDRPVIAPPSKRSAAAVASYQGPDFRPVPRYESLPAQRAPGPTKFRKEAPGDDRAYGEAPP</sequence>
<dbReference type="EMBL" id="BLIP01000001">
    <property type="protein sequence ID" value="GFE24933.1"/>
    <property type="molecule type" value="Genomic_DNA"/>
</dbReference>
<evidence type="ECO:0000313" key="2">
    <source>
        <dbReference type="EMBL" id="GFE24933.1"/>
    </source>
</evidence>
<name>A0A640TLZ8_STRNI</name>
<proteinExistence type="predicted"/>
<organism evidence="2 3">
    <name type="scientific">Streptomyces nigrescens</name>
    <dbReference type="NCBI Taxonomy" id="1920"/>
    <lineage>
        <taxon>Bacteria</taxon>
        <taxon>Bacillati</taxon>
        <taxon>Actinomycetota</taxon>
        <taxon>Actinomycetes</taxon>
        <taxon>Kitasatosporales</taxon>
        <taxon>Streptomycetaceae</taxon>
        <taxon>Streptomyces</taxon>
    </lineage>
</organism>
<comment type="caution">
    <text evidence="2">The sequence shown here is derived from an EMBL/GenBank/DDBJ whole genome shotgun (WGS) entry which is preliminary data.</text>
</comment>
<accession>A0A640TLZ8</accession>
<gene>
    <name evidence="2" type="ORF">Sliba_53860</name>
</gene>
<dbReference type="AlphaFoldDB" id="A0A640TLZ8"/>